<keyword evidence="1" id="KW-0813">Transport</keyword>
<dbReference type="SUPFAM" id="SSF49464">
    <property type="entry name" value="Carboxypeptidase regulatory domain-like"/>
    <property type="match status" value="1"/>
</dbReference>
<keyword evidence="1" id="KW-0812">Transmembrane</keyword>
<dbReference type="NCBIfam" id="TIGR04057">
    <property type="entry name" value="SusC_RagA_signa"/>
    <property type="match status" value="1"/>
</dbReference>
<dbReference type="Gene3D" id="2.170.130.10">
    <property type="entry name" value="TonB-dependent receptor, plug domain"/>
    <property type="match status" value="1"/>
</dbReference>
<keyword evidence="1" id="KW-0472">Membrane</keyword>
<keyword evidence="4" id="KW-1185">Reference proteome</keyword>
<dbReference type="GO" id="GO:0009279">
    <property type="term" value="C:cell outer membrane"/>
    <property type="evidence" value="ECO:0007669"/>
    <property type="project" value="UniProtKB-SubCell"/>
</dbReference>
<dbReference type="Proteomes" id="UP000198757">
    <property type="component" value="Unassembled WGS sequence"/>
</dbReference>
<dbReference type="SUPFAM" id="SSF56935">
    <property type="entry name" value="Porins"/>
    <property type="match status" value="1"/>
</dbReference>
<keyword evidence="1" id="KW-0998">Cell outer membrane</keyword>
<dbReference type="Gene3D" id="2.60.40.1120">
    <property type="entry name" value="Carboxypeptidase-like, regulatory domain"/>
    <property type="match status" value="1"/>
</dbReference>
<keyword evidence="1" id="KW-1134">Transmembrane beta strand</keyword>
<comment type="subcellular location">
    <subcellularLocation>
        <location evidence="1">Cell outer membrane</location>
        <topology evidence="1">Multi-pass membrane protein</topology>
    </subcellularLocation>
</comment>
<dbReference type="FunFam" id="2.170.130.10:FF:000003">
    <property type="entry name" value="SusC/RagA family TonB-linked outer membrane protein"/>
    <property type="match status" value="1"/>
</dbReference>
<gene>
    <name evidence="3" type="ORF">SAMN04487894_105167</name>
</gene>
<evidence type="ECO:0000313" key="4">
    <source>
        <dbReference type="Proteomes" id="UP000198757"/>
    </source>
</evidence>
<dbReference type="InterPro" id="IPR023996">
    <property type="entry name" value="TonB-dep_OMP_SusC/RagA"/>
</dbReference>
<dbReference type="PROSITE" id="PS00018">
    <property type="entry name" value="EF_HAND_1"/>
    <property type="match status" value="1"/>
</dbReference>
<proteinExistence type="inferred from homology"/>
<reference evidence="4" key="1">
    <citation type="submission" date="2016-10" db="EMBL/GenBank/DDBJ databases">
        <authorList>
            <person name="Varghese N."/>
            <person name="Submissions S."/>
        </authorList>
    </citation>
    <scope>NUCLEOTIDE SEQUENCE [LARGE SCALE GENOMIC DNA]</scope>
    <source>
        <strain evidence="4">DSM 25811 / CCM 8410 / LMG 26954 / E90</strain>
    </source>
</reference>
<evidence type="ECO:0000259" key="2">
    <source>
        <dbReference type="Pfam" id="PF07715"/>
    </source>
</evidence>
<evidence type="ECO:0000256" key="1">
    <source>
        <dbReference type="PROSITE-ProRule" id="PRU01360"/>
    </source>
</evidence>
<dbReference type="PROSITE" id="PS52016">
    <property type="entry name" value="TONB_DEPENDENT_REC_3"/>
    <property type="match status" value="1"/>
</dbReference>
<dbReference type="NCBIfam" id="TIGR04056">
    <property type="entry name" value="OMP_RagA_SusC"/>
    <property type="match status" value="1"/>
</dbReference>
<feature type="domain" description="TonB-dependent receptor plug" evidence="2">
    <location>
        <begin position="192"/>
        <end position="301"/>
    </location>
</feature>
<evidence type="ECO:0000313" key="3">
    <source>
        <dbReference type="EMBL" id="SDD00250.1"/>
    </source>
</evidence>
<dbReference type="InterPro" id="IPR037066">
    <property type="entry name" value="Plug_dom_sf"/>
</dbReference>
<dbReference type="STRING" id="1285928.SAMN04487894_105167"/>
<protein>
    <submittedName>
        <fullName evidence="3">TonB-linked outer membrane protein, SusC/RagA family</fullName>
    </submittedName>
</protein>
<comment type="similarity">
    <text evidence="1">Belongs to the TonB-dependent receptor family.</text>
</comment>
<dbReference type="InterPro" id="IPR012910">
    <property type="entry name" value="Plug_dom"/>
</dbReference>
<accession>A0A1G6R6G5</accession>
<dbReference type="Pfam" id="PF07715">
    <property type="entry name" value="Plug"/>
    <property type="match status" value="1"/>
</dbReference>
<dbReference type="AlphaFoldDB" id="A0A1G6R6G5"/>
<sequence length="1118" mass="124811">MKLIIHALVKPRHRTLIKLSLLMKLSILMILVTGAQSMAATGSRLEKISLSMREIPVEQAFKTKPQTRDLSFYKNGLLSGPRVRTTVKNVTVNNAFSWVLNGKVINVQSVPVVGASVSIKGTQRGASTDNDGKFIIEIDSEQDSLVVTAVGYKSKTIAAGTDRNTVIVLEEDLEKQKMDEVVITAFGQKQRKEAVVGSVTTVDPSTLRVPSSNLTTALAGRIAGVIAYQRSGEPGADDAQFFVRGVTTFGTGKANPLILIDGVEMETGDLSRLTVDDIASFSVMKDANATALYGARGANGVILVTTKEGKQGAAQIKFRAEGSSSSPTENVRFADPVTFMKLQNEAVRTRIEGTRLPYDESKIYYTALGTDPVKYPAIDWQSVLLDKITYNQRYNLNVSGGGKVARYYIAAAYTRDNGIIKMDKRQNFNNNIQINRYSLRSNVNVNLTKTTEAIVRLSGTFDNYQGPLDGGTGLYNKAVVANPVYFLPYYEPDSANIYTKHILFGNTASGNYLNPYADMVKGYRTDDRSSMYIQFGLNQNLNFITKGLSARAMYNINRFADLEVRRQYIPFTYALAPTAEIGAGRNDYRLMALNPNTGTDYLDYVPGDRTMNNSVYFESAVNYDNRFGDHSVSGMLLFNVRENKNGSYDDLQSSLPQRNAGLAGRVTYGYDNRYFVEANFGYNGSERFSMEERWGFFPSAGAGWVISNEKFWEPMKDIVSKLKLKATYGLVGNDAIGDIQDRFYYLSNVNMNNSGRGFTFGENFGYNRPGISISRYSDPLITWEVSQKSNYGVELSLLRNINIQADYFVENRSKILQLRADIPTTMGLQASPKANIGKANGKGVDISLDYTQNFSQDFWAVVRGNFTYASSKFELYEEPDYANTPWRFHKGQKISQRWGYIAERYFLDDEEVANSPLQTFGEYKAGDIKYKDINGDGRVDENDMVPIGYPTTPEIIYGFGLSIGYKKFDFNCFFQGSALSSFWIDPKAVAPFGTNTDIAGVQNRAVLQAIADSYWSEDTRNIFAFWPRLSTTNIDNNTVSSTWWMRNGSFLRMKTAEIGYTMSKSLLGRIGFKGARIYASGNNLFQIRNFKLWDPEQAGNAFNYPVQRVVNLGINLEL</sequence>
<organism evidence="3 4">
    <name type="scientific">Niabella drilacis (strain DSM 25811 / CCM 8410 / CCUG 62505 / LMG 26954 / E90)</name>
    <dbReference type="NCBI Taxonomy" id="1285928"/>
    <lineage>
        <taxon>Bacteria</taxon>
        <taxon>Pseudomonadati</taxon>
        <taxon>Bacteroidota</taxon>
        <taxon>Chitinophagia</taxon>
        <taxon>Chitinophagales</taxon>
        <taxon>Chitinophagaceae</taxon>
        <taxon>Niabella</taxon>
    </lineage>
</organism>
<dbReference type="InterPro" id="IPR023997">
    <property type="entry name" value="TonB-dep_OMP_SusC/RagA_CS"/>
</dbReference>
<dbReference type="InterPro" id="IPR039426">
    <property type="entry name" value="TonB-dep_rcpt-like"/>
</dbReference>
<dbReference type="Pfam" id="PF13715">
    <property type="entry name" value="CarbopepD_reg_2"/>
    <property type="match status" value="1"/>
</dbReference>
<dbReference type="InterPro" id="IPR018247">
    <property type="entry name" value="EF_Hand_1_Ca_BS"/>
</dbReference>
<dbReference type="InterPro" id="IPR008969">
    <property type="entry name" value="CarboxyPept-like_regulatory"/>
</dbReference>
<name>A0A1G6R6G5_NIADE</name>
<dbReference type="EMBL" id="FMZO01000005">
    <property type="protein sequence ID" value="SDD00250.1"/>
    <property type="molecule type" value="Genomic_DNA"/>
</dbReference>